<feature type="domain" description="Nudix hydrolase" evidence="11">
    <location>
        <begin position="42"/>
        <end position="182"/>
    </location>
</feature>
<dbReference type="PANTHER" id="PTHR11839">
    <property type="entry name" value="UDP/ADP-SUGAR PYROPHOSPHATASE"/>
    <property type="match status" value="1"/>
</dbReference>
<sequence>MATINIINRETVPGTKYPLQTITFQKPDLHGQMHDQKNEIYFRPDAVAVLLVDIKAEKFLLARQFRLPTFLNGSETGYLVETCAGLIDEGETPEQAVRREVQEEMGYTISNLEKVGGVYTSAGSITEFVHLFMAEYNSTGTHEKGGGKAGEGEDIELLELNFSEAREQVRMGSILDAKTMLLLQHYFMNI</sequence>
<dbReference type="PANTHER" id="PTHR11839:SF18">
    <property type="entry name" value="NUDIX HYDROLASE DOMAIN-CONTAINING PROTEIN"/>
    <property type="match status" value="1"/>
</dbReference>
<feature type="short sequence motif" description="Nudix box" evidence="10">
    <location>
        <begin position="85"/>
        <end position="107"/>
    </location>
</feature>
<protein>
    <recommendedName>
        <fullName evidence="5">GDP-mannose pyrophosphatase</fullName>
    </recommendedName>
    <alternativeName>
        <fullName evidence="7">GDP-mannose hydrolase</fullName>
    </alternativeName>
    <alternativeName>
        <fullName evidence="8">GDPMK</fullName>
    </alternativeName>
</protein>
<dbReference type="Pfam" id="PF00293">
    <property type="entry name" value="NUDIX"/>
    <property type="match status" value="1"/>
</dbReference>
<keyword evidence="13" id="KW-1185">Reference proteome</keyword>
<evidence type="ECO:0000256" key="8">
    <source>
        <dbReference type="ARBA" id="ARBA00032272"/>
    </source>
</evidence>
<keyword evidence="9" id="KW-0479">Metal-binding</keyword>
<evidence type="ECO:0000256" key="10">
    <source>
        <dbReference type="PIRSR" id="PIRSR604385-3"/>
    </source>
</evidence>
<dbReference type="InterPro" id="IPR004385">
    <property type="entry name" value="NDP_pyrophosphatase"/>
</dbReference>
<evidence type="ECO:0000256" key="9">
    <source>
        <dbReference type="PIRSR" id="PIRSR604385-2"/>
    </source>
</evidence>
<dbReference type="GO" id="GO:0046872">
    <property type="term" value="F:metal ion binding"/>
    <property type="evidence" value="ECO:0007669"/>
    <property type="project" value="UniProtKB-KW"/>
</dbReference>
<comment type="similarity">
    <text evidence="3">Belongs to the Nudix hydrolase family. NudK subfamily.</text>
</comment>
<evidence type="ECO:0000259" key="11">
    <source>
        <dbReference type="PROSITE" id="PS51462"/>
    </source>
</evidence>
<accession>A0A1G7JW34</accession>
<evidence type="ECO:0000256" key="2">
    <source>
        <dbReference type="ARBA" id="ARBA00001946"/>
    </source>
</evidence>
<dbReference type="PROSITE" id="PS51462">
    <property type="entry name" value="NUDIX"/>
    <property type="match status" value="1"/>
</dbReference>
<evidence type="ECO:0000256" key="1">
    <source>
        <dbReference type="ARBA" id="ARBA00000847"/>
    </source>
</evidence>
<evidence type="ECO:0000256" key="3">
    <source>
        <dbReference type="ARBA" id="ARBA00007275"/>
    </source>
</evidence>
<evidence type="ECO:0000313" key="13">
    <source>
        <dbReference type="Proteomes" id="UP000199072"/>
    </source>
</evidence>
<dbReference type="GO" id="GO:0005829">
    <property type="term" value="C:cytosol"/>
    <property type="evidence" value="ECO:0007669"/>
    <property type="project" value="TreeGrafter"/>
</dbReference>
<dbReference type="GO" id="GO:0016818">
    <property type="term" value="F:hydrolase activity, acting on acid anhydrides, in phosphorus-containing anhydrides"/>
    <property type="evidence" value="ECO:0007669"/>
    <property type="project" value="InterPro"/>
</dbReference>
<dbReference type="SUPFAM" id="SSF55811">
    <property type="entry name" value="Nudix"/>
    <property type="match status" value="1"/>
</dbReference>
<dbReference type="GO" id="GO:0006753">
    <property type="term" value="P:nucleoside phosphate metabolic process"/>
    <property type="evidence" value="ECO:0007669"/>
    <property type="project" value="TreeGrafter"/>
</dbReference>
<comment type="subunit">
    <text evidence="4">Homodimer.</text>
</comment>
<comment type="catalytic activity">
    <reaction evidence="1">
        <text>GDP-alpha-D-mannose + H2O = alpha-D-mannose 1-phosphate + GMP + 2 H(+)</text>
        <dbReference type="Rhea" id="RHEA:27978"/>
        <dbReference type="ChEBI" id="CHEBI:15377"/>
        <dbReference type="ChEBI" id="CHEBI:15378"/>
        <dbReference type="ChEBI" id="CHEBI:57527"/>
        <dbReference type="ChEBI" id="CHEBI:58115"/>
        <dbReference type="ChEBI" id="CHEBI:58409"/>
    </reaction>
</comment>
<feature type="binding site" evidence="9">
    <location>
        <position position="84"/>
    </location>
    <ligand>
        <name>Mg(2+)</name>
        <dbReference type="ChEBI" id="CHEBI:18420"/>
        <label>1</label>
    </ligand>
</feature>
<proteinExistence type="inferred from homology"/>
<keyword evidence="9" id="KW-0460">Magnesium</keyword>
<dbReference type="PROSITE" id="PS00893">
    <property type="entry name" value="NUDIX_BOX"/>
    <property type="match status" value="1"/>
</dbReference>
<evidence type="ECO:0000256" key="4">
    <source>
        <dbReference type="ARBA" id="ARBA00011738"/>
    </source>
</evidence>
<dbReference type="STRING" id="1391627.SAMN05216464_115136"/>
<organism evidence="12 13">
    <name type="scientific">Mucilaginibacter pineti</name>
    <dbReference type="NCBI Taxonomy" id="1391627"/>
    <lineage>
        <taxon>Bacteria</taxon>
        <taxon>Pseudomonadati</taxon>
        <taxon>Bacteroidota</taxon>
        <taxon>Sphingobacteriia</taxon>
        <taxon>Sphingobacteriales</taxon>
        <taxon>Sphingobacteriaceae</taxon>
        <taxon>Mucilaginibacter</taxon>
    </lineage>
</organism>
<dbReference type="EMBL" id="FNAI01000015">
    <property type="protein sequence ID" value="SDF29143.1"/>
    <property type="molecule type" value="Genomic_DNA"/>
</dbReference>
<feature type="binding site" evidence="9">
    <location>
        <position position="104"/>
    </location>
    <ligand>
        <name>Mg(2+)</name>
        <dbReference type="ChEBI" id="CHEBI:18420"/>
        <label>2</label>
    </ligand>
</feature>
<dbReference type="InterPro" id="IPR015797">
    <property type="entry name" value="NUDIX_hydrolase-like_dom_sf"/>
</dbReference>
<comment type="cofactor">
    <cofactor evidence="2 9">
        <name>Mg(2+)</name>
        <dbReference type="ChEBI" id="CHEBI:18420"/>
    </cofactor>
</comment>
<dbReference type="Proteomes" id="UP000199072">
    <property type="component" value="Unassembled WGS sequence"/>
</dbReference>
<gene>
    <name evidence="12" type="ORF">SAMN05216464_115136</name>
</gene>
<dbReference type="AlphaFoldDB" id="A0A1G7JW34"/>
<dbReference type="InterPro" id="IPR000086">
    <property type="entry name" value="NUDIX_hydrolase_dom"/>
</dbReference>
<reference evidence="12 13" key="1">
    <citation type="submission" date="2016-10" db="EMBL/GenBank/DDBJ databases">
        <authorList>
            <person name="de Groot N.N."/>
        </authorList>
    </citation>
    <scope>NUCLEOTIDE SEQUENCE [LARGE SCALE GENOMIC DNA]</scope>
    <source>
        <strain evidence="12 13">47C3B</strain>
    </source>
</reference>
<evidence type="ECO:0000256" key="6">
    <source>
        <dbReference type="ARBA" id="ARBA00022801"/>
    </source>
</evidence>
<dbReference type="Gene3D" id="3.90.79.10">
    <property type="entry name" value="Nucleoside Triphosphate Pyrophosphohydrolase"/>
    <property type="match status" value="1"/>
</dbReference>
<evidence type="ECO:0000256" key="5">
    <source>
        <dbReference type="ARBA" id="ARBA00016377"/>
    </source>
</evidence>
<feature type="binding site" evidence="9">
    <location>
        <position position="100"/>
    </location>
    <ligand>
        <name>Mg(2+)</name>
        <dbReference type="ChEBI" id="CHEBI:18420"/>
        <label>2</label>
    </ligand>
</feature>
<keyword evidence="6" id="KW-0378">Hydrolase</keyword>
<dbReference type="NCBIfam" id="TIGR00052">
    <property type="entry name" value="nudix-type nucleoside diphosphatase, YffH/AdpP family"/>
    <property type="match status" value="1"/>
</dbReference>
<evidence type="ECO:0000256" key="7">
    <source>
        <dbReference type="ARBA" id="ARBA00032162"/>
    </source>
</evidence>
<evidence type="ECO:0000313" key="12">
    <source>
        <dbReference type="EMBL" id="SDF29143.1"/>
    </source>
</evidence>
<dbReference type="GO" id="GO:0019693">
    <property type="term" value="P:ribose phosphate metabolic process"/>
    <property type="evidence" value="ECO:0007669"/>
    <property type="project" value="TreeGrafter"/>
</dbReference>
<name>A0A1G7JW34_9SPHI</name>
<dbReference type="InterPro" id="IPR020084">
    <property type="entry name" value="NUDIX_hydrolase_CS"/>
</dbReference>
<feature type="binding site" evidence="9">
    <location>
        <position position="153"/>
    </location>
    <ligand>
        <name>Mg(2+)</name>
        <dbReference type="ChEBI" id="CHEBI:18420"/>
        <label>1</label>
    </ligand>
</feature>